<dbReference type="InterPro" id="IPR010487">
    <property type="entry name" value="NGRN/Rrg9"/>
</dbReference>
<name>A0A1E3B576_ASPCR</name>
<evidence type="ECO:0000313" key="7">
    <source>
        <dbReference type="EMBL" id="ODM16102.1"/>
    </source>
</evidence>
<evidence type="ECO:0000256" key="2">
    <source>
        <dbReference type="ARBA" id="ARBA00004173"/>
    </source>
</evidence>
<feature type="region of interest" description="Disordered" evidence="6">
    <location>
        <begin position="52"/>
        <end position="174"/>
    </location>
</feature>
<accession>A0A1E3B576</accession>
<proteinExistence type="inferred from homology"/>
<dbReference type="STRING" id="573508.A0A1E3B576"/>
<dbReference type="EMBL" id="JXNT01000013">
    <property type="protein sequence ID" value="ODM16102.1"/>
    <property type="molecule type" value="Genomic_DNA"/>
</dbReference>
<dbReference type="Pfam" id="PF06413">
    <property type="entry name" value="Neugrin"/>
    <property type="match status" value="1"/>
</dbReference>
<keyword evidence="5" id="KW-0809">Transit peptide</keyword>
<dbReference type="GO" id="GO:0005634">
    <property type="term" value="C:nucleus"/>
    <property type="evidence" value="ECO:0007669"/>
    <property type="project" value="TreeGrafter"/>
</dbReference>
<evidence type="ECO:0000256" key="5">
    <source>
        <dbReference type="ARBA" id="ARBA00022946"/>
    </source>
</evidence>
<gene>
    <name evidence="7" type="ORF">SI65_08536</name>
</gene>
<dbReference type="AlphaFoldDB" id="A0A1E3B576"/>
<sequence length="268" mass="30784">MASPCVASSKLALPSVLRSIFRAEFASELRPQDSFYNQARLLSLRRAHLPYRGFQSKRTITTSLSRSQEVQSEQPPSSSTEPSTATDNSSPSQFDHIVEGTPGDKIKHTEKPQPRTDPLRNPPDAKSRNQKPPRMLQQLQQSQQKKKKREGWQIQKDALKSKFKEGWNPTKKLSPDALDGIRHLHAMAPDRFTTPVLAEQFKVSPEAVRRILKSKWKASESEMEDRRKRWEKRHDRIWSQMAELGLRPKKKCTQEIDDSKVLYEDSGS</sequence>
<keyword evidence="8" id="KW-1185">Reference proteome</keyword>
<evidence type="ECO:0000256" key="3">
    <source>
        <dbReference type="ARBA" id="ARBA00010895"/>
    </source>
</evidence>
<dbReference type="GO" id="GO:0005739">
    <property type="term" value="C:mitochondrion"/>
    <property type="evidence" value="ECO:0007669"/>
    <property type="project" value="UniProtKB-SubCell"/>
</dbReference>
<dbReference type="VEuPathDB" id="FungiDB:SI65_08536"/>
<evidence type="ECO:0000256" key="4">
    <source>
        <dbReference type="ARBA" id="ARBA00013566"/>
    </source>
</evidence>
<comment type="subcellular location">
    <subcellularLocation>
        <location evidence="2">Mitochondrion</location>
    </subcellularLocation>
</comment>
<reference evidence="7 8" key="1">
    <citation type="journal article" date="2016" name="BMC Genomics">
        <title>Comparative genomic and transcriptomic analyses of the Fuzhuan brick tea-fermentation fungus Aspergillus cristatus.</title>
        <authorList>
            <person name="Ge Y."/>
            <person name="Wang Y."/>
            <person name="Liu Y."/>
            <person name="Tan Y."/>
            <person name="Ren X."/>
            <person name="Zhang X."/>
            <person name="Hyde K.D."/>
            <person name="Liu Y."/>
            <person name="Liu Z."/>
        </authorList>
    </citation>
    <scope>NUCLEOTIDE SEQUENCE [LARGE SCALE GENOMIC DNA]</scope>
    <source>
        <strain evidence="7 8">GZAAS20.1005</strain>
    </source>
</reference>
<feature type="compositionally biased region" description="Basic and acidic residues" evidence="6">
    <location>
        <begin position="96"/>
        <end position="127"/>
    </location>
</feature>
<evidence type="ECO:0000256" key="1">
    <source>
        <dbReference type="ARBA" id="ARBA00003548"/>
    </source>
</evidence>
<organism evidence="7 8">
    <name type="scientific">Aspergillus cristatus</name>
    <name type="common">Chinese Fuzhuan brick tea-fermentation fungus</name>
    <name type="synonym">Eurotium cristatum</name>
    <dbReference type="NCBI Taxonomy" id="573508"/>
    <lineage>
        <taxon>Eukaryota</taxon>
        <taxon>Fungi</taxon>
        <taxon>Dikarya</taxon>
        <taxon>Ascomycota</taxon>
        <taxon>Pezizomycotina</taxon>
        <taxon>Eurotiomycetes</taxon>
        <taxon>Eurotiomycetidae</taxon>
        <taxon>Eurotiales</taxon>
        <taxon>Aspergillaceae</taxon>
        <taxon>Aspergillus</taxon>
        <taxon>Aspergillus subgen. Aspergillus</taxon>
    </lineage>
</organism>
<dbReference type="Proteomes" id="UP000094569">
    <property type="component" value="Unassembled WGS sequence"/>
</dbReference>
<evidence type="ECO:0000256" key="6">
    <source>
        <dbReference type="SAM" id="MobiDB-lite"/>
    </source>
</evidence>
<evidence type="ECO:0000313" key="8">
    <source>
        <dbReference type="Proteomes" id="UP000094569"/>
    </source>
</evidence>
<feature type="compositionally biased region" description="Low complexity" evidence="6">
    <location>
        <begin position="65"/>
        <end position="86"/>
    </location>
</feature>
<dbReference type="PANTHER" id="PTHR13475:SF3">
    <property type="entry name" value="NEUGRIN"/>
    <property type="match status" value="1"/>
</dbReference>
<dbReference type="PANTHER" id="PTHR13475">
    <property type="entry name" value="NEUGRIN"/>
    <property type="match status" value="1"/>
</dbReference>
<dbReference type="OrthoDB" id="5578174at2759"/>
<comment type="similarity">
    <text evidence="3">Belongs to the RRG9 family.</text>
</comment>
<comment type="function">
    <text evidence="1">Required for respiratory activity and maintenance and expression of the mitochondrial genome.</text>
</comment>
<protein>
    <recommendedName>
        <fullName evidence="4">Required for respiratory growth protein 9, mitochondrial</fullName>
    </recommendedName>
</protein>
<comment type="caution">
    <text evidence="7">The sequence shown here is derived from an EMBL/GenBank/DDBJ whole genome shotgun (WGS) entry which is preliminary data.</text>
</comment>